<evidence type="ECO:0000259" key="1">
    <source>
        <dbReference type="Pfam" id="PF00149"/>
    </source>
</evidence>
<name>A0A8I1JG55_PSEPU</name>
<dbReference type="AlphaFoldDB" id="A0A8I1JG55"/>
<reference evidence="2" key="1">
    <citation type="submission" date="2020-12" db="EMBL/GenBank/DDBJ databases">
        <title>Enhanced detection system for hospital associated transmission using whole genome sequencing surveillance.</title>
        <authorList>
            <person name="Harrison L.H."/>
            <person name="Van Tyne D."/>
            <person name="Marsh J.W."/>
            <person name="Griffith M.P."/>
            <person name="Snyder D.J."/>
            <person name="Cooper V.S."/>
            <person name="Mustapha M."/>
        </authorList>
    </citation>
    <scope>NUCLEOTIDE SEQUENCE</scope>
    <source>
        <strain evidence="2">PSB00042</strain>
    </source>
</reference>
<dbReference type="InterPro" id="IPR004843">
    <property type="entry name" value="Calcineurin-like_PHP"/>
</dbReference>
<dbReference type="Pfam" id="PF00149">
    <property type="entry name" value="Metallophos"/>
    <property type="match status" value="1"/>
</dbReference>
<dbReference type="PANTHER" id="PTHR42850">
    <property type="entry name" value="METALLOPHOSPHOESTERASE"/>
    <property type="match status" value="1"/>
</dbReference>
<dbReference type="Proteomes" id="UP000637061">
    <property type="component" value="Unassembled WGS sequence"/>
</dbReference>
<accession>A0A8I1JG55</accession>
<evidence type="ECO:0000313" key="2">
    <source>
        <dbReference type="EMBL" id="MBI6882472.1"/>
    </source>
</evidence>
<organism evidence="2 3">
    <name type="scientific">Pseudomonas putida</name>
    <name type="common">Arthrobacter siderocapsulatus</name>
    <dbReference type="NCBI Taxonomy" id="303"/>
    <lineage>
        <taxon>Bacteria</taxon>
        <taxon>Pseudomonadati</taxon>
        <taxon>Pseudomonadota</taxon>
        <taxon>Gammaproteobacteria</taxon>
        <taxon>Pseudomonadales</taxon>
        <taxon>Pseudomonadaceae</taxon>
        <taxon>Pseudomonas</taxon>
    </lineage>
</organism>
<dbReference type="GO" id="GO:0008803">
    <property type="term" value="F:bis(5'-nucleosyl)-tetraphosphatase (symmetrical) activity"/>
    <property type="evidence" value="ECO:0007669"/>
    <property type="project" value="TreeGrafter"/>
</dbReference>
<dbReference type="Gene3D" id="3.60.21.10">
    <property type="match status" value="1"/>
</dbReference>
<dbReference type="InterPro" id="IPR029052">
    <property type="entry name" value="Metallo-depent_PP-like"/>
</dbReference>
<dbReference type="RefSeq" id="WP_198746089.1">
    <property type="nucleotide sequence ID" value="NZ_JAEHTE010000001.1"/>
</dbReference>
<sequence>MIRKLPGIPALRRLPINRDGRDFIVTDIHGCFSLLESLLVEVGFDETKDRLLIAGDLVDRGPENHLAVEWLKKPWVHAIRGNHDQMLLDAYANGGDYTHERNGGEWYATLMRDNPELAQEFCEFFIGLPFALEVAGKDGSVYGVVHGECPTFEWKRFTDILEHDENPVTFDQVATAAIWMRTRIDFRDETPVSGIDLIFVGHSPVDKPIQLGNTLYLDTGAVFQGGRMTIMQMDTQEMWTMTRSQQREAAQERRFRSSPEHEI</sequence>
<dbReference type="PANTHER" id="PTHR42850:SF10">
    <property type="entry name" value="SERINE_THREONINE-PROTEIN PHOSPHATASE 1"/>
    <property type="match status" value="1"/>
</dbReference>
<comment type="caution">
    <text evidence="2">The sequence shown here is derived from an EMBL/GenBank/DDBJ whole genome shotgun (WGS) entry which is preliminary data.</text>
</comment>
<dbReference type="EMBL" id="JAEHTE010000001">
    <property type="protein sequence ID" value="MBI6882472.1"/>
    <property type="molecule type" value="Genomic_DNA"/>
</dbReference>
<proteinExistence type="predicted"/>
<dbReference type="GO" id="GO:0110154">
    <property type="term" value="P:RNA decapping"/>
    <property type="evidence" value="ECO:0007669"/>
    <property type="project" value="TreeGrafter"/>
</dbReference>
<dbReference type="GO" id="GO:0016791">
    <property type="term" value="F:phosphatase activity"/>
    <property type="evidence" value="ECO:0007669"/>
    <property type="project" value="TreeGrafter"/>
</dbReference>
<gene>
    <name evidence="2" type="ORF">JEU22_00945</name>
</gene>
<dbReference type="InterPro" id="IPR050126">
    <property type="entry name" value="Ap4A_hydrolase"/>
</dbReference>
<protein>
    <submittedName>
        <fullName evidence="2">Metallophosphoesterase</fullName>
    </submittedName>
</protein>
<dbReference type="SUPFAM" id="SSF56300">
    <property type="entry name" value="Metallo-dependent phosphatases"/>
    <property type="match status" value="1"/>
</dbReference>
<evidence type="ECO:0000313" key="3">
    <source>
        <dbReference type="Proteomes" id="UP000637061"/>
    </source>
</evidence>
<dbReference type="GO" id="GO:0005737">
    <property type="term" value="C:cytoplasm"/>
    <property type="evidence" value="ECO:0007669"/>
    <property type="project" value="TreeGrafter"/>
</dbReference>
<feature type="domain" description="Calcineurin-like phosphoesterase" evidence="1">
    <location>
        <begin position="24"/>
        <end position="205"/>
    </location>
</feature>